<name>A0A133ZQJ5_9BACL</name>
<proteinExistence type="predicted"/>
<dbReference type="STRING" id="1379.HMPREF3186_01584"/>
<evidence type="ECO:0000313" key="1">
    <source>
        <dbReference type="EMBL" id="KXB57747.1"/>
    </source>
</evidence>
<comment type="caution">
    <text evidence="1">The sequence shown here is derived from an EMBL/GenBank/DDBJ whole genome shotgun (WGS) entry which is preliminary data.</text>
</comment>
<dbReference type="PATRIC" id="fig|1379.3.peg.1574"/>
<protein>
    <submittedName>
        <fullName evidence="1">Uncharacterized protein</fullName>
    </submittedName>
</protein>
<dbReference type="Proteomes" id="UP000070355">
    <property type="component" value="Unassembled WGS sequence"/>
</dbReference>
<gene>
    <name evidence="1" type="ORF">HMPREF3186_01584</name>
</gene>
<reference evidence="2" key="1">
    <citation type="submission" date="2016-01" db="EMBL/GenBank/DDBJ databases">
        <authorList>
            <person name="Mitreva M."/>
            <person name="Pepin K.H."/>
            <person name="Mihindukulasuriya K.A."/>
            <person name="Fulton R."/>
            <person name="Fronick C."/>
            <person name="O'Laughlin M."/>
            <person name="Miner T."/>
            <person name="Herter B."/>
            <person name="Rosa B.A."/>
            <person name="Cordes M."/>
            <person name="Tomlinson C."/>
            <person name="Wollam A."/>
            <person name="Palsikar V.B."/>
            <person name="Mardis E.R."/>
            <person name="Wilson R.K."/>
        </authorList>
    </citation>
    <scope>NUCLEOTIDE SEQUENCE [LARGE SCALE GENOMIC DNA]</scope>
    <source>
        <strain evidence="2">DNF01167</strain>
    </source>
</reference>
<sequence length="84" mass="9653">MGNLIELNRFVTFITTKNEVKLGFSIQIIFVIAVRTNNLCLTLFVKIKVLVSYAVPKNYVVVKLLIIQMYTALFPLNRGRIHPE</sequence>
<organism evidence="1 2">
    <name type="scientific">Gemella haemolysans</name>
    <dbReference type="NCBI Taxonomy" id="1379"/>
    <lineage>
        <taxon>Bacteria</taxon>
        <taxon>Bacillati</taxon>
        <taxon>Bacillota</taxon>
        <taxon>Bacilli</taxon>
        <taxon>Bacillales</taxon>
        <taxon>Gemellaceae</taxon>
        <taxon>Gemella</taxon>
    </lineage>
</organism>
<accession>A0A133ZQJ5</accession>
<dbReference type="EMBL" id="LSDC01000116">
    <property type="protein sequence ID" value="KXB57747.1"/>
    <property type="molecule type" value="Genomic_DNA"/>
</dbReference>
<evidence type="ECO:0000313" key="2">
    <source>
        <dbReference type="Proteomes" id="UP000070355"/>
    </source>
</evidence>
<dbReference type="AlphaFoldDB" id="A0A133ZQJ5"/>